<dbReference type="RefSeq" id="WP_149557785.1">
    <property type="nucleotide sequence ID" value="NZ_JADBBV010000002.1"/>
</dbReference>
<accession>A0A7V7GR66</accession>
<evidence type="ECO:0000313" key="2">
    <source>
        <dbReference type="Proteomes" id="UP000448762"/>
    </source>
</evidence>
<dbReference type="InterPro" id="IPR013324">
    <property type="entry name" value="RNA_pol_sigma_r3/r4-like"/>
</dbReference>
<gene>
    <name evidence="1" type="ORF">DTX73_00925</name>
</gene>
<dbReference type="SUPFAM" id="SSF88659">
    <property type="entry name" value="Sigma3 and sigma4 domains of RNA polymerase sigma factors"/>
    <property type="match status" value="1"/>
</dbReference>
<proteinExistence type="predicted"/>
<sequence length="140" mass="16189">MVHSFDSHISHTFDSFCKAIVRNEARNIKKQYARLRERQISLTELPRELESTFQVVDASAENSEIFIALGMELLVTNLTLAEAIHQLNEIKRKIVLLYYFGGFNDREIGQVIGMSGGGVWYQRKKAQSELRDILEEKHYV</sequence>
<dbReference type="AlphaFoldDB" id="A0A7V7GR66"/>
<dbReference type="Proteomes" id="UP000448762">
    <property type="component" value="Unassembled WGS sequence"/>
</dbReference>
<reference evidence="1 2" key="1">
    <citation type="submission" date="2018-07" db="EMBL/GenBank/DDBJ databases">
        <title>High quality draft genome sequencing of Enterococcus faecium exhibiting probiotic potential isolated from mucus of freshwater fish.</title>
        <authorList>
            <person name="El-Jeni R."/>
            <person name="Ghedira K."/>
            <person name="Abdelhak S."/>
            <person name="El-Bour M."/>
            <person name="Bouhaouala-Zahar B."/>
        </authorList>
    </citation>
    <scope>NUCLEOTIDE SEQUENCE [LARGE SCALE GENOMIC DNA]</scope>
    <source>
        <strain evidence="1 2">R.A73</strain>
    </source>
</reference>
<name>A0A7V7GR66_ENTFC</name>
<protein>
    <submittedName>
        <fullName evidence="1">Sigma-70 family RNA polymerase sigma factor</fullName>
    </submittedName>
</protein>
<organism evidence="1 2">
    <name type="scientific">Enterococcus faecium</name>
    <name type="common">Streptococcus faecium</name>
    <dbReference type="NCBI Taxonomy" id="1352"/>
    <lineage>
        <taxon>Bacteria</taxon>
        <taxon>Bacillati</taxon>
        <taxon>Bacillota</taxon>
        <taxon>Bacilli</taxon>
        <taxon>Lactobacillales</taxon>
        <taxon>Enterococcaceae</taxon>
        <taxon>Enterococcus</taxon>
    </lineage>
</organism>
<dbReference type="Gene3D" id="1.20.140.160">
    <property type="match status" value="1"/>
</dbReference>
<dbReference type="EMBL" id="QOVC01000001">
    <property type="protein sequence ID" value="KAA0692829.1"/>
    <property type="molecule type" value="Genomic_DNA"/>
</dbReference>
<comment type="caution">
    <text evidence="1">The sequence shown here is derived from an EMBL/GenBank/DDBJ whole genome shotgun (WGS) entry which is preliminary data.</text>
</comment>
<evidence type="ECO:0000313" key="1">
    <source>
        <dbReference type="EMBL" id="KAA0692829.1"/>
    </source>
</evidence>